<dbReference type="Proteomes" id="UP000007089">
    <property type="component" value="Chromosome"/>
</dbReference>
<proteinExistence type="predicted"/>
<evidence type="ECO:0008006" key="4">
    <source>
        <dbReference type="Google" id="ProtNLM"/>
    </source>
</evidence>
<dbReference type="HOGENOM" id="CLU_164726_0_0_7"/>
<sequence length="98" mass="10904">MAETTTKTKKKAPAAKGGGKKSCTIAGCKRAYRAKGLCFFHYKKFRRGELEAKPARWIACSKPECKKKVFQHGLCEEHFTAWKKSRKKNQGAEAAPAA</sequence>
<name>B8JFZ8_ANAD2</name>
<reference evidence="2" key="1">
    <citation type="submission" date="2009-01" db="EMBL/GenBank/DDBJ databases">
        <title>Complete sequence of Anaeromyxobacter dehalogenans 2CP-1.</title>
        <authorList>
            <consortium name="US DOE Joint Genome Institute"/>
            <person name="Lucas S."/>
            <person name="Copeland A."/>
            <person name="Lapidus A."/>
            <person name="Glavina del Rio T."/>
            <person name="Dalin E."/>
            <person name="Tice H."/>
            <person name="Bruce D."/>
            <person name="Goodwin L."/>
            <person name="Pitluck S."/>
            <person name="Saunders E."/>
            <person name="Brettin T."/>
            <person name="Detter J.C."/>
            <person name="Han C."/>
            <person name="Larimer F."/>
            <person name="Land M."/>
            <person name="Hauser L."/>
            <person name="Kyrpides N."/>
            <person name="Ovchinnikova G."/>
            <person name="Beliaev A.S."/>
            <person name="Richardson P."/>
        </authorList>
    </citation>
    <scope>NUCLEOTIDE SEQUENCE</scope>
    <source>
        <strain evidence="2">2CP-1</strain>
    </source>
</reference>
<protein>
    <recommendedName>
        <fullName evidence="4">Vegetative protein</fullName>
    </recommendedName>
</protein>
<dbReference type="RefSeq" id="WP_012525232.1">
    <property type="nucleotide sequence ID" value="NC_011891.1"/>
</dbReference>
<dbReference type="AlphaFoldDB" id="B8JFZ8"/>
<evidence type="ECO:0000313" key="3">
    <source>
        <dbReference type="Proteomes" id="UP000007089"/>
    </source>
</evidence>
<dbReference type="KEGG" id="acp:A2cp1_1242"/>
<dbReference type="EMBL" id="CP001359">
    <property type="protein sequence ID" value="ACL64586.1"/>
    <property type="molecule type" value="Genomic_DNA"/>
</dbReference>
<evidence type="ECO:0000313" key="2">
    <source>
        <dbReference type="EMBL" id="ACL64586.1"/>
    </source>
</evidence>
<organism evidence="2 3">
    <name type="scientific">Anaeromyxobacter dehalogenans (strain ATCC BAA-258 / DSM 21875 / 2CP-1)</name>
    <dbReference type="NCBI Taxonomy" id="455488"/>
    <lineage>
        <taxon>Bacteria</taxon>
        <taxon>Pseudomonadati</taxon>
        <taxon>Myxococcota</taxon>
        <taxon>Myxococcia</taxon>
        <taxon>Myxococcales</taxon>
        <taxon>Cystobacterineae</taxon>
        <taxon>Anaeromyxobacteraceae</taxon>
        <taxon>Anaeromyxobacter</taxon>
    </lineage>
</organism>
<keyword evidence="3" id="KW-1185">Reference proteome</keyword>
<feature type="region of interest" description="Disordered" evidence="1">
    <location>
        <begin position="1"/>
        <end position="22"/>
    </location>
</feature>
<evidence type="ECO:0000256" key="1">
    <source>
        <dbReference type="SAM" id="MobiDB-lite"/>
    </source>
</evidence>
<gene>
    <name evidence="2" type="ordered locus">A2cp1_1242</name>
</gene>
<accession>B8JFZ8</accession>